<evidence type="ECO:0000256" key="1">
    <source>
        <dbReference type="SAM" id="Phobius"/>
    </source>
</evidence>
<keyword evidence="1" id="KW-0472">Membrane</keyword>
<comment type="caution">
    <text evidence="2">The sequence shown here is derived from an EMBL/GenBank/DDBJ whole genome shotgun (WGS) entry which is preliminary data.</text>
</comment>
<dbReference type="EMBL" id="JAHYIQ010000039">
    <property type="protein sequence ID" value="KAK1118941.1"/>
    <property type="molecule type" value="Genomic_DNA"/>
</dbReference>
<sequence length="127" mass="15142">MFLFYTLNMYITCICPLGAISLTKLAKAIAKKRRFSFARIVHLVFWLCLFVFFFFPDIVRVLQKCVSELKMSSQVLGEEEFQKLGIDSSNILRYRFLEFILFSMSRLFPPKFPNTFSQFFSEELRRF</sequence>
<proteinExistence type="predicted"/>
<accession>A0AA40FH37</accession>
<organism evidence="2 3">
    <name type="scientific">Melipona bicolor</name>
    <dbReference type="NCBI Taxonomy" id="60889"/>
    <lineage>
        <taxon>Eukaryota</taxon>
        <taxon>Metazoa</taxon>
        <taxon>Ecdysozoa</taxon>
        <taxon>Arthropoda</taxon>
        <taxon>Hexapoda</taxon>
        <taxon>Insecta</taxon>
        <taxon>Pterygota</taxon>
        <taxon>Neoptera</taxon>
        <taxon>Endopterygota</taxon>
        <taxon>Hymenoptera</taxon>
        <taxon>Apocrita</taxon>
        <taxon>Aculeata</taxon>
        <taxon>Apoidea</taxon>
        <taxon>Anthophila</taxon>
        <taxon>Apidae</taxon>
        <taxon>Melipona</taxon>
    </lineage>
</organism>
<keyword evidence="1" id="KW-0812">Transmembrane</keyword>
<feature type="transmembrane region" description="Helical" evidence="1">
    <location>
        <begin position="6"/>
        <end position="25"/>
    </location>
</feature>
<reference evidence="2" key="1">
    <citation type="submission" date="2021-10" db="EMBL/GenBank/DDBJ databases">
        <title>Melipona bicolor Genome sequencing and assembly.</title>
        <authorList>
            <person name="Araujo N.S."/>
            <person name="Arias M.C."/>
        </authorList>
    </citation>
    <scope>NUCLEOTIDE SEQUENCE</scope>
    <source>
        <strain evidence="2">USP_2M_L1-L4_2017</strain>
        <tissue evidence="2">Whole body</tissue>
    </source>
</reference>
<evidence type="ECO:0000313" key="2">
    <source>
        <dbReference type="EMBL" id="KAK1118941.1"/>
    </source>
</evidence>
<dbReference type="AlphaFoldDB" id="A0AA40FH37"/>
<keyword evidence="1" id="KW-1133">Transmembrane helix</keyword>
<protein>
    <submittedName>
        <fullName evidence="2">Uncharacterized protein</fullName>
    </submittedName>
</protein>
<dbReference type="Proteomes" id="UP001177670">
    <property type="component" value="Unassembled WGS sequence"/>
</dbReference>
<feature type="transmembrane region" description="Helical" evidence="1">
    <location>
        <begin position="37"/>
        <end position="55"/>
    </location>
</feature>
<gene>
    <name evidence="2" type="ORF">K0M31_013712</name>
</gene>
<evidence type="ECO:0000313" key="3">
    <source>
        <dbReference type="Proteomes" id="UP001177670"/>
    </source>
</evidence>
<name>A0AA40FH37_9HYME</name>
<keyword evidence="3" id="KW-1185">Reference proteome</keyword>